<sequence>IGFSGDYGEIIWNEDYRVPDDKGEDDCDYPVARNLIMLIIAVTSEVIIKYVVSGIKENYTITLGDFKVERYLP</sequence>
<evidence type="ECO:0000313" key="1">
    <source>
        <dbReference type="EMBL" id="GAH23702.1"/>
    </source>
</evidence>
<accession>X1DU57</accession>
<dbReference type="EMBL" id="BARU01003429">
    <property type="protein sequence ID" value="GAH23702.1"/>
    <property type="molecule type" value="Genomic_DNA"/>
</dbReference>
<protein>
    <submittedName>
        <fullName evidence="1">Uncharacterized protein</fullName>
    </submittedName>
</protein>
<organism evidence="1">
    <name type="scientific">marine sediment metagenome</name>
    <dbReference type="NCBI Taxonomy" id="412755"/>
    <lineage>
        <taxon>unclassified sequences</taxon>
        <taxon>metagenomes</taxon>
        <taxon>ecological metagenomes</taxon>
    </lineage>
</organism>
<name>X1DU57_9ZZZZ</name>
<feature type="non-terminal residue" evidence="1">
    <location>
        <position position="1"/>
    </location>
</feature>
<dbReference type="AlphaFoldDB" id="X1DU57"/>
<gene>
    <name evidence="1" type="ORF">S03H2_07425</name>
</gene>
<reference evidence="1" key="1">
    <citation type="journal article" date="2014" name="Front. Microbiol.">
        <title>High frequency of phylogenetically diverse reductive dehalogenase-homologous genes in deep subseafloor sedimentary metagenomes.</title>
        <authorList>
            <person name="Kawai M."/>
            <person name="Futagami T."/>
            <person name="Toyoda A."/>
            <person name="Takaki Y."/>
            <person name="Nishi S."/>
            <person name="Hori S."/>
            <person name="Arai W."/>
            <person name="Tsubouchi T."/>
            <person name="Morono Y."/>
            <person name="Uchiyama I."/>
            <person name="Ito T."/>
            <person name="Fujiyama A."/>
            <person name="Inagaki F."/>
            <person name="Takami H."/>
        </authorList>
    </citation>
    <scope>NUCLEOTIDE SEQUENCE</scope>
    <source>
        <strain evidence="1">Expedition CK06-06</strain>
    </source>
</reference>
<comment type="caution">
    <text evidence="1">The sequence shown here is derived from an EMBL/GenBank/DDBJ whole genome shotgun (WGS) entry which is preliminary data.</text>
</comment>
<proteinExistence type="predicted"/>